<dbReference type="GO" id="GO:0098552">
    <property type="term" value="C:side of membrane"/>
    <property type="evidence" value="ECO:0007669"/>
    <property type="project" value="UniProtKB-KW"/>
</dbReference>
<keyword evidence="15" id="KW-1185">Reference proteome</keyword>
<comment type="subcellular location">
    <subcellularLocation>
        <location evidence="1">Cell membrane</location>
        <topology evidence="1">Lipid-anchor</topology>
        <topology evidence="1">GPI-anchor</topology>
    </subcellularLocation>
</comment>
<evidence type="ECO:0000256" key="10">
    <source>
        <dbReference type="ARBA" id="ARBA00023288"/>
    </source>
</evidence>
<keyword evidence="6 12" id="KW-0732">Signal</keyword>
<dbReference type="PANTHER" id="PTHR33044">
    <property type="entry name" value="BIFUNCTIONAL INHIBITOR/LIPID-TRANSFER PROTEIN/SEED STORAGE 2S ALBUMIN SUPERFAMILY PROTEIN-RELATED"/>
    <property type="match status" value="1"/>
</dbReference>
<dbReference type="FunFam" id="1.10.110.10:FF:000001">
    <property type="entry name" value="Bifunctional inhibitor/lipid-transfer protein/seed storage 2S albumin superfamily protein"/>
    <property type="match status" value="1"/>
</dbReference>
<evidence type="ECO:0000256" key="6">
    <source>
        <dbReference type="ARBA" id="ARBA00022729"/>
    </source>
</evidence>
<evidence type="ECO:0000256" key="11">
    <source>
        <dbReference type="SAM" id="MobiDB-lite"/>
    </source>
</evidence>
<dbReference type="GO" id="GO:0008289">
    <property type="term" value="F:lipid binding"/>
    <property type="evidence" value="ECO:0007669"/>
    <property type="project" value="UniProtKB-KW"/>
</dbReference>
<sequence>MANRKTGMELVLVVAAVVVAVLWGGAAAQSSSSNTCSSALMSMSPCLNYITGNSSEPSSSCCQQLAIVVNSKPQCLCTALNGGGSSMGINVNQTQALALPAACHVQTPPVSRCNGASPTASPTGKSPNTPSNSGIGSKTIPSTTEESGTSDASSTRITISMLFTLVFVASYASISTVC</sequence>
<dbReference type="InterPro" id="IPR016140">
    <property type="entry name" value="Bifunc_inhib/LTP/seed_store"/>
</dbReference>
<keyword evidence="4" id="KW-1003">Cell membrane</keyword>
<evidence type="ECO:0000256" key="4">
    <source>
        <dbReference type="ARBA" id="ARBA00022475"/>
    </source>
</evidence>
<keyword evidence="3" id="KW-0813">Transport</keyword>
<dbReference type="Pfam" id="PF14368">
    <property type="entry name" value="LTP_2"/>
    <property type="match status" value="1"/>
</dbReference>
<dbReference type="EMBL" id="JACTNZ010000002">
    <property type="protein sequence ID" value="KAG5560175.1"/>
    <property type="molecule type" value="Genomic_DNA"/>
</dbReference>
<dbReference type="InterPro" id="IPR043325">
    <property type="entry name" value="LTSS"/>
</dbReference>
<evidence type="ECO:0000256" key="3">
    <source>
        <dbReference type="ARBA" id="ARBA00022448"/>
    </source>
</evidence>
<keyword evidence="5" id="KW-0336">GPI-anchor</keyword>
<dbReference type="InterPro" id="IPR000528">
    <property type="entry name" value="Plant_nsLTP"/>
</dbReference>
<accession>A0AAV6L5Z7</accession>
<dbReference type="Gene3D" id="1.10.110.10">
    <property type="entry name" value="Plant lipid-transfer and hydrophobic proteins"/>
    <property type="match status" value="1"/>
</dbReference>
<evidence type="ECO:0000256" key="5">
    <source>
        <dbReference type="ARBA" id="ARBA00022622"/>
    </source>
</evidence>
<dbReference type="SMART" id="SM00499">
    <property type="entry name" value="AAI"/>
    <property type="match status" value="1"/>
</dbReference>
<evidence type="ECO:0000313" key="14">
    <source>
        <dbReference type="EMBL" id="KAG5560175.1"/>
    </source>
</evidence>
<evidence type="ECO:0000256" key="1">
    <source>
        <dbReference type="ARBA" id="ARBA00004609"/>
    </source>
</evidence>
<evidence type="ECO:0000259" key="13">
    <source>
        <dbReference type="SMART" id="SM00499"/>
    </source>
</evidence>
<keyword evidence="7" id="KW-0446">Lipid-binding</keyword>
<dbReference type="GO" id="GO:0006869">
    <property type="term" value="P:lipid transport"/>
    <property type="evidence" value="ECO:0007669"/>
    <property type="project" value="InterPro"/>
</dbReference>
<evidence type="ECO:0000256" key="12">
    <source>
        <dbReference type="SAM" id="SignalP"/>
    </source>
</evidence>
<keyword evidence="9" id="KW-0325">Glycoprotein</keyword>
<dbReference type="Proteomes" id="UP000823749">
    <property type="component" value="Chromosome 2"/>
</dbReference>
<evidence type="ECO:0000313" key="15">
    <source>
        <dbReference type="Proteomes" id="UP000823749"/>
    </source>
</evidence>
<dbReference type="SUPFAM" id="SSF47699">
    <property type="entry name" value="Bifunctional inhibitor/lipid-transfer protein/seed storage 2S albumin"/>
    <property type="match status" value="1"/>
</dbReference>
<proteinExistence type="inferred from homology"/>
<feature type="signal peptide" evidence="12">
    <location>
        <begin position="1"/>
        <end position="28"/>
    </location>
</feature>
<dbReference type="InterPro" id="IPR036312">
    <property type="entry name" value="Bifun_inhib/LTP/seed_sf"/>
</dbReference>
<reference evidence="14" key="1">
    <citation type="submission" date="2020-08" db="EMBL/GenBank/DDBJ databases">
        <title>Plant Genome Project.</title>
        <authorList>
            <person name="Zhang R.-G."/>
        </authorList>
    </citation>
    <scope>NUCLEOTIDE SEQUENCE</scope>
    <source>
        <strain evidence="14">WSP0</strain>
        <tissue evidence="14">Leaf</tissue>
    </source>
</reference>
<evidence type="ECO:0000256" key="7">
    <source>
        <dbReference type="ARBA" id="ARBA00023121"/>
    </source>
</evidence>
<feature type="domain" description="Bifunctional inhibitor/plant lipid transfer protein/seed storage helical" evidence="13">
    <location>
        <begin position="36"/>
        <end position="113"/>
    </location>
</feature>
<feature type="compositionally biased region" description="Polar residues" evidence="11">
    <location>
        <begin position="114"/>
        <end position="151"/>
    </location>
</feature>
<protein>
    <recommendedName>
        <fullName evidence="13">Bifunctional inhibitor/plant lipid transfer protein/seed storage helical domain-containing protein</fullName>
    </recommendedName>
</protein>
<evidence type="ECO:0000256" key="2">
    <source>
        <dbReference type="ARBA" id="ARBA00009748"/>
    </source>
</evidence>
<dbReference type="CDD" id="cd00010">
    <property type="entry name" value="AAI_LTSS"/>
    <property type="match status" value="1"/>
</dbReference>
<gene>
    <name evidence="14" type="ORF">RHGRI_003456</name>
</gene>
<dbReference type="PRINTS" id="PR00382">
    <property type="entry name" value="LIPIDTRNSFER"/>
</dbReference>
<feature type="chain" id="PRO_5043910686" description="Bifunctional inhibitor/plant lipid transfer protein/seed storage helical domain-containing protein" evidence="12">
    <location>
        <begin position="29"/>
        <end position="178"/>
    </location>
</feature>
<comment type="caution">
    <text evidence="14">The sequence shown here is derived from an EMBL/GenBank/DDBJ whole genome shotgun (WGS) entry which is preliminary data.</text>
</comment>
<keyword evidence="8" id="KW-1015">Disulfide bond</keyword>
<keyword evidence="5" id="KW-0472">Membrane</keyword>
<dbReference type="AlphaFoldDB" id="A0AAV6L5Z7"/>
<feature type="region of interest" description="Disordered" evidence="11">
    <location>
        <begin position="113"/>
        <end position="151"/>
    </location>
</feature>
<evidence type="ECO:0000256" key="8">
    <source>
        <dbReference type="ARBA" id="ARBA00023157"/>
    </source>
</evidence>
<name>A0AAV6L5Z7_9ERIC</name>
<organism evidence="14 15">
    <name type="scientific">Rhododendron griersonianum</name>
    <dbReference type="NCBI Taxonomy" id="479676"/>
    <lineage>
        <taxon>Eukaryota</taxon>
        <taxon>Viridiplantae</taxon>
        <taxon>Streptophyta</taxon>
        <taxon>Embryophyta</taxon>
        <taxon>Tracheophyta</taxon>
        <taxon>Spermatophyta</taxon>
        <taxon>Magnoliopsida</taxon>
        <taxon>eudicotyledons</taxon>
        <taxon>Gunneridae</taxon>
        <taxon>Pentapetalae</taxon>
        <taxon>asterids</taxon>
        <taxon>Ericales</taxon>
        <taxon>Ericaceae</taxon>
        <taxon>Ericoideae</taxon>
        <taxon>Rhodoreae</taxon>
        <taxon>Rhododendron</taxon>
    </lineage>
</organism>
<comment type="similarity">
    <text evidence="2">Belongs to the plant LTP family.</text>
</comment>
<keyword evidence="10" id="KW-0449">Lipoprotein</keyword>
<evidence type="ECO:0000256" key="9">
    <source>
        <dbReference type="ARBA" id="ARBA00023180"/>
    </source>
</evidence>
<dbReference type="GO" id="GO:0005886">
    <property type="term" value="C:plasma membrane"/>
    <property type="evidence" value="ECO:0007669"/>
    <property type="project" value="UniProtKB-SubCell"/>
</dbReference>